<dbReference type="EMBL" id="MCBQ01020644">
    <property type="protein sequence ID" value="RKF54846.1"/>
    <property type="molecule type" value="Genomic_DNA"/>
</dbReference>
<sequence length="122" mass="14135">QFSSGNDKKKRNKTGRRDIIASISGATPPEIRKMLDNSSEEDESFSKGQQVEISKIVAKEVAEALKNFNFSQQNDKEKVNYQFQRTEKAGNSFDKNQEQREFSSRTKMEFSTEPSRNWLFRS</sequence>
<feature type="region of interest" description="Disordered" evidence="1">
    <location>
        <begin position="1"/>
        <end position="31"/>
    </location>
</feature>
<evidence type="ECO:0000256" key="1">
    <source>
        <dbReference type="SAM" id="MobiDB-lite"/>
    </source>
</evidence>
<proteinExistence type="predicted"/>
<organism evidence="2 3">
    <name type="scientific">Golovinomyces cichoracearum</name>
    <dbReference type="NCBI Taxonomy" id="62708"/>
    <lineage>
        <taxon>Eukaryota</taxon>
        <taxon>Fungi</taxon>
        <taxon>Dikarya</taxon>
        <taxon>Ascomycota</taxon>
        <taxon>Pezizomycotina</taxon>
        <taxon>Leotiomycetes</taxon>
        <taxon>Erysiphales</taxon>
        <taxon>Erysiphaceae</taxon>
        <taxon>Golovinomyces</taxon>
    </lineage>
</organism>
<comment type="caution">
    <text evidence="2">The sequence shown here is derived from an EMBL/GenBank/DDBJ whole genome shotgun (WGS) entry which is preliminary data.</text>
</comment>
<accession>A0A420HBL5</accession>
<dbReference type="Proteomes" id="UP000283383">
    <property type="component" value="Unassembled WGS sequence"/>
</dbReference>
<feature type="non-terminal residue" evidence="2">
    <location>
        <position position="1"/>
    </location>
</feature>
<evidence type="ECO:0000313" key="3">
    <source>
        <dbReference type="Proteomes" id="UP000283383"/>
    </source>
</evidence>
<protein>
    <submittedName>
        <fullName evidence="2">Uncharacterized protein</fullName>
    </submittedName>
</protein>
<gene>
    <name evidence="2" type="ORF">GcM3_206032</name>
</gene>
<keyword evidence="3" id="KW-1185">Reference proteome</keyword>
<evidence type="ECO:0000313" key="2">
    <source>
        <dbReference type="EMBL" id="RKF54846.1"/>
    </source>
</evidence>
<name>A0A420HBL5_9PEZI</name>
<dbReference type="AlphaFoldDB" id="A0A420HBL5"/>
<feature type="region of interest" description="Disordered" evidence="1">
    <location>
        <begin position="86"/>
        <end position="122"/>
    </location>
</feature>
<reference evidence="2 3" key="1">
    <citation type="journal article" date="2018" name="BMC Genomics">
        <title>Comparative genome analyses reveal sequence features reflecting distinct modes of host-adaptation between dicot and monocot powdery mildew.</title>
        <authorList>
            <person name="Wu Y."/>
            <person name="Ma X."/>
            <person name="Pan Z."/>
            <person name="Kale S.D."/>
            <person name="Song Y."/>
            <person name="King H."/>
            <person name="Zhang Q."/>
            <person name="Presley C."/>
            <person name="Deng X."/>
            <person name="Wei C.I."/>
            <person name="Xiao S."/>
        </authorList>
    </citation>
    <scope>NUCLEOTIDE SEQUENCE [LARGE SCALE GENOMIC DNA]</scope>
    <source>
        <strain evidence="2">UMSG3</strain>
    </source>
</reference>
<feature type="compositionally biased region" description="Basic and acidic residues" evidence="1">
    <location>
        <begin position="95"/>
        <end position="110"/>
    </location>
</feature>